<gene>
    <name evidence="2" type="ORF">LA20533_00135</name>
</gene>
<feature type="transmembrane region" description="Helical" evidence="1">
    <location>
        <begin position="12"/>
        <end position="31"/>
    </location>
</feature>
<feature type="transmembrane region" description="Helical" evidence="1">
    <location>
        <begin position="127"/>
        <end position="147"/>
    </location>
</feature>
<keyword evidence="1" id="KW-0812">Transmembrane</keyword>
<keyword evidence="1" id="KW-0472">Membrane</keyword>
<name>A0A1L6XA24_9LACO</name>
<feature type="transmembrane region" description="Helical" evidence="1">
    <location>
        <begin position="56"/>
        <end position="78"/>
    </location>
</feature>
<reference evidence="2 3" key="1">
    <citation type="submission" date="2016-12" db="EMBL/GenBank/DDBJ databases">
        <title>The whole genome sequencing and assembly of Lactobacillus amylophilus DSM 20533T strain.</title>
        <authorList>
            <person name="Lee Y.-J."/>
            <person name="Yi H."/>
            <person name="Bahn Y.-S."/>
            <person name="Kim J.F."/>
            <person name="Lee D.-W."/>
        </authorList>
    </citation>
    <scope>NUCLEOTIDE SEQUENCE [LARGE SCALE GENOMIC DNA]</scope>
    <source>
        <strain evidence="2 3">DSM 20533</strain>
    </source>
</reference>
<feature type="transmembrane region" description="Helical" evidence="1">
    <location>
        <begin position="99"/>
        <end position="121"/>
    </location>
</feature>
<dbReference type="AlphaFoldDB" id="A0A1L6XA24"/>
<protein>
    <submittedName>
        <fullName evidence="2">Uncharacterized protein</fullName>
    </submittedName>
</protein>
<organism evidence="2 3">
    <name type="scientific">Amylolactobacillus amylophilus DSM 20533 = JCM 1125</name>
    <dbReference type="NCBI Taxonomy" id="1423721"/>
    <lineage>
        <taxon>Bacteria</taxon>
        <taxon>Bacillati</taxon>
        <taxon>Bacillota</taxon>
        <taxon>Bacilli</taxon>
        <taxon>Lactobacillales</taxon>
        <taxon>Lactobacillaceae</taxon>
        <taxon>Amylolactobacillus</taxon>
    </lineage>
</organism>
<keyword evidence="1" id="KW-1133">Transmembrane helix</keyword>
<dbReference type="Proteomes" id="UP000185499">
    <property type="component" value="Chromosome"/>
</dbReference>
<sequence length="166" mass="19227">MTLSRTLIQVYLGHFQLAMLFPLTGTLTQLVTELARQFLVNQDVNLTLNNDLISSYYLLAIRFASSSTIFMMYFMFVNAVLINRQLRKQFFQHHTVQNIIFLLLSFLLIYTLLTPVIYQVPLEMHDIAHFICVLLGIIVSSILLLILRKRGIHNHERAMGNNAHAY</sequence>
<dbReference type="EMBL" id="CP018888">
    <property type="protein sequence ID" value="APT17828.1"/>
    <property type="molecule type" value="Genomic_DNA"/>
</dbReference>
<evidence type="ECO:0000256" key="1">
    <source>
        <dbReference type="SAM" id="Phobius"/>
    </source>
</evidence>
<dbReference type="KEGG" id="lah:LA20533_00135"/>
<keyword evidence="3" id="KW-1185">Reference proteome</keyword>
<evidence type="ECO:0000313" key="2">
    <source>
        <dbReference type="EMBL" id="APT17828.1"/>
    </source>
</evidence>
<accession>A0A1L6XA24</accession>
<proteinExistence type="predicted"/>
<evidence type="ECO:0000313" key="3">
    <source>
        <dbReference type="Proteomes" id="UP000185499"/>
    </source>
</evidence>